<gene>
    <name evidence="2" type="ORF">CR513_18594</name>
</gene>
<dbReference type="Proteomes" id="UP000257109">
    <property type="component" value="Unassembled WGS sequence"/>
</dbReference>
<feature type="compositionally biased region" description="Low complexity" evidence="1">
    <location>
        <begin position="53"/>
        <end position="64"/>
    </location>
</feature>
<feature type="compositionally biased region" description="Polar residues" evidence="1">
    <location>
        <begin position="67"/>
        <end position="78"/>
    </location>
</feature>
<dbReference type="AlphaFoldDB" id="A0A371H6P1"/>
<organism evidence="2 3">
    <name type="scientific">Mucuna pruriens</name>
    <name type="common">Velvet bean</name>
    <name type="synonym">Dolichos pruriens</name>
    <dbReference type="NCBI Taxonomy" id="157652"/>
    <lineage>
        <taxon>Eukaryota</taxon>
        <taxon>Viridiplantae</taxon>
        <taxon>Streptophyta</taxon>
        <taxon>Embryophyta</taxon>
        <taxon>Tracheophyta</taxon>
        <taxon>Spermatophyta</taxon>
        <taxon>Magnoliopsida</taxon>
        <taxon>eudicotyledons</taxon>
        <taxon>Gunneridae</taxon>
        <taxon>Pentapetalae</taxon>
        <taxon>rosids</taxon>
        <taxon>fabids</taxon>
        <taxon>Fabales</taxon>
        <taxon>Fabaceae</taxon>
        <taxon>Papilionoideae</taxon>
        <taxon>50 kb inversion clade</taxon>
        <taxon>NPAAA clade</taxon>
        <taxon>indigoferoid/millettioid clade</taxon>
        <taxon>Phaseoleae</taxon>
        <taxon>Mucuna</taxon>
    </lineage>
</organism>
<reference evidence="2" key="1">
    <citation type="submission" date="2018-05" db="EMBL/GenBank/DDBJ databases">
        <title>Draft genome of Mucuna pruriens seed.</title>
        <authorList>
            <person name="Nnadi N.E."/>
            <person name="Vos R."/>
            <person name="Hasami M.H."/>
            <person name="Devisetty U.K."/>
            <person name="Aguiy J.C."/>
        </authorList>
    </citation>
    <scope>NUCLEOTIDE SEQUENCE [LARGE SCALE GENOMIC DNA]</scope>
    <source>
        <strain evidence="2">JCA_2017</strain>
    </source>
</reference>
<evidence type="ECO:0000256" key="1">
    <source>
        <dbReference type="SAM" id="MobiDB-lite"/>
    </source>
</evidence>
<evidence type="ECO:0000313" key="3">
    <source>
        <dbReference type="Proteomes" id="UP000257109"/>
    </source>
</evidence>
<protein>
    <submittedName>
        <fullName evidence="2">Uncharacterized protein</fullName>
    </submittedName>
</protein>
<keyword evidence="3" id="KW-1185">Reference proteome</keyword>
<feature type="non-terminal residue" evidence="2">
    <location>
        <position position="1"/>
    </location>
</feature>
<sequence>MSKILEMLQSMKNPNENASEQPHVTPIHPLSTIPLYGLPPGNIPPDPHTSTSNPQNQKQPQDPNFKINGTQSFFLPPTHNTPNHQVINPMPTIITHPYQSRDTHSKNRLQLLEERLKTIEGAYYHAFNVANLCLIPNVIIPSKFKLPEFDKYKGNMCPKNHLIIKPYGSYSKLIYELRARMCANMEEVGRGFLKTIQVQYGHDPKPRTTIEHGEEGK</sequence>
<evidence type="ECO:0000313" key="2">
    <source>
        <dbReference type="EMBL" id="RDX98474.1"/>
    </source>
</evidence>
<name>A0A371H6P1_MUCPR</name>
<feature type="region of interest" description="Disordered" evidence="1">
    <location>
        <begin position="14"/>
        <end position="78"/>
    </location>
</feature>
<dbReference type="EMBL" id="QJKJ01003445">
    <property type="protein sequence ID" value="RDX98474.1"/>
    <property type="molecule type" value="Genomic_DNA"/>
</dbReference>
<proteinExistence type="predicted"/>
<dbReference type="OrthoDB" id="1433060at2759"/>
<comment type="caution">
    <text evidence="2">The sequence shown here is derived from an EMBL/GenBank/DDBJ whole genome shotgun (WGS) entry which is preliminary data.</text>
</comment>
<accession>A0A371H6P1</accession>